<dbReference type="Gene3D" id="3.10.20.30">
    <property type="match status" value="1"/>
</dbReference>
<keyword evidence="2" id="KW-1185">Reference proteome</keyword>
<accession>A0A931ITD6</accession>
<evidence type="ECO:0000313" key="1">
    <source>
        <dbReference type="EMBL" id="MBH9552397.1"/>
    </source>
</evidence>
<dbReference type="InterPro" id="IPR052045">
    <property type="entry name" value="Sulfur_Carrier/Prot_Modifier"/>
</dbReference>
<organism evidence="1 2">
    <name type="scientific">Inhella gelatinilytica</name>
    <dbReference type="NCBI Taxonomy" id="2795030"/>
    <lineage>
        <taxon>Bacteria</taxon>
        <taxon>Pseudomonadati</taxon>
        <taxon>Pseudomonadota</taxon>
        <taxon>Betaproteobacteria</taxon>
        <taxon>Burkholderiales</taxon>
        <taxon>Sphaerotilaceae</taxon>
        <taxon>Inhella</taxon>
    </lineage>
</organism>
<gene>
    <name evidence="1" type="ORF">I7X43_05975</name>
</gene>
<dbReference type="InterPro" id="IPR012675">
    <property type="entry name" value="Beta-grasp_dom_sf"/>
</dbReference>
<comment type="caution">
    <text evidence="1">The sequence shown here is derived from an EMBL/GenBank/DDBJ whole genome shotgun (WGS) entry which is preliminary data.</text>
</comment>
<dbReference type="Proteomes" id="UP000620139">
    <property type="component" value="Unassembled WGS sequence"/>
</dbReference>
<dbReference type="InterPro" id="IPR016155">
    <property type="entry name" value="Mopterin_synth/thiamin_S_b"/>
</dbReference>
<dbReference type="SUPFAM" id="SSF54285">
    <property type="entry name" value="MoaD/ThiS"/>
    <property type="match status" value="1"/>
</dbReference>
<reference evidence="1" key="1">
    <citation type="submission" date="2020-12" db="EMBL/GenBank/DDBJ databases">
        <title>The genome sequence of Inhella sp. 4Y17.</title>
        <authorList>
            <person name="Liu Y."/>
        </authorList>
    </citation>
    <scope>NUCLEOTIDE SEQUENCE</scope>
    <source>
        <strain evidence="1">4Y10</strain>
    </source>
</reference>
<dbReference type="EMBL" id="JAEDAL010000002">
    <property type="protein sequence ID" value="MBH9552397.1"/>
    <property type="molecule type" value="Genomic_DNA"/>
</dbReference>
<protein>
    <submittedName>
        <fullName evidence="1">MoaD/ThiS family protein</fullName>
    </submittedName>
</protein>
<name>A0A931ITD6_9BURK</name>
<dbReference type="CDD" id="cd17040">
    <property type="entry name" value="Ubl_MoaD_like"/>
    <property type="match status" value="1"/>
</dbReference>
<dbReference type="RefSeq" id="WP_198100012.1">
    <property type="nucleotide sequence ID" value="NZ_JAEDAL010000002.1"/>
</dbReference>
<sequence length="86" mass="9242">MPQIEFTPQLRRFTATPSVACAAHSLGAALEAAFAVNPALRGYVLDDQGALRFHVAVFVDGRRCLDLNQPLQPDSRVHVLQALSGG</sequence>
<dbReference type="PANTHER" id="PTHR38031:SF1">
    <property type="entry name" value="SULFUR CARRIER PROTEIN CYSO"/>
    <property type="match status" value="1"/>
</dbReference>
<dbReference type="AlphaFoldDB" id="A0A931ITD6"/>
<proteinExistence type="predicted"/>
<dbReference type="PANTHER" id="PTHR38031">
    <property type="entry name" value="SULFUR CARRIER PROTEIN SLR0821-RELATED"/>
    <property type="match status" value="1"/>
</dbReference>
<evidence type="ECO:0000313" key="2">
    <source>
        <dbReference type="Proteomes" id="UP000620139"/>
    </source>
</evidence>